<dbReference type="GO" id="GO:0005730">
    <property type="term" value="C:nucleolus"/>
    <property type="evidence" value="ECO:0007669"/>
    <property type="project" value="UniProtKB-SubCell"/>
</dbReference>
<gene>
    <name evidence="15" type="ORF">SNE40_021614</name>
</gene>
<dbReference type="GO" id="GO:0016075">
    <property type="term" value="P:rRNA catabolic process"/>
    <property type="evidence" value="ECO:0007669"/>
    <property type="project" value="TreeGrafter"/>
</dbReference>
<comment type="subcellular location">
    <subcellularLocation>
        <location evidence="1">Cytoplasm</location>
    </subcellularLocation>
    <subcellularLocation>
        <location evidence="2">Nucleus</location>
        <location evidence="2">Nucleolus</location>
    </subcellularLocation>
</comment>
<dbReference type="SUPFAM" id="SSF54211">
    <property type="entry name" value="Ribosomal protein S5 domain 2-like"/>
    <property type="match status" value="1"/>
</dbReference>
<dbReference type="GO" id="GO:0006364">
    <property type="term" value="P:rRNA processing"/>
    <property type="evidence" value="ECO:0007669"/>
    <property type="project" value="UniProtKB-KW"/>
</dbReference>
<dbReference type="GO" id="GO:0000177">
    <property type="term" value="C:cytoplasmic exosome (RNase complex)"/>
    <property type="evidence" value="ECO:0007669"/>
    <property type="project" value="TreeGrafter"/>
</dbReference>
<keyword evidence="8" id="KW-0539">Nucleus</keyword>
<dbReference type="CDD" id="cd11371">
    <property type="entry name" value="RNase_PH_MTR3"/>
    <property type="match status" value="1"/>
</dbReference>
<accession>A0AAN8GCT2</accession>
<dbReference type="AlphaFoldDB" id="A0AAN8GCT2"/>
<evidence type="ECO:0000256" key="8">
    <source>
        <dbReference type="ARBA" id="ARBA00023242"/>
    </source>
</evidence>
<evidence type="ECO:0000256" key="12">
    <source>
        <dbReference type="ARBA" id="ARBA00080620"/>
    </source>
</evidence>
<evidence type="ECO:0000256" key="13">
    <source>
        <dbReference type="ARBA" id="ARBA00083631"/>
    </source>
</evidence>
<dbReference type="Proteomes" id="UP001347796">
    <property type="component" value="Unassembled WGS sequence"/>
</dbReference>
<evidence type="ECO:0000256" key="4">
    <source>
        <dbReference type="ARBA" id="ARBA00022490"/>
    </source>
</evidence>
<reference evidence="15 16" key="1">
    <citation type="submission" date="2024-01" db="EMBL/GenBank/DDBJ databases">
        <title>The genome of the rayed Mediterranean limpet Patella caerulea (Linnaeus, 1758).</title>
        <authorList>
            <person name="Anh-Thu Weber A."/>
            <person name="Halstead-Nussloch G."/>
        </authorList>
    </citation>
    <scope>NUCLEOTIDE SEQUENCE [LARGE SCALE GENOMIC DNA]</scope>
    <source>
        <strain evidence="15">AATW-2023a</strain>
        <tissue evidence="15">Whole specimen</tissue>
    </source>
</reference>
<dbReference type="Gene3D" id="3.30.230.70">
    <property type="entry name" value="GHMP Kinase, N-terminal domain"/>
    <property type="match status" value="1"/>
</dbReference>
<comment type="function">
    <text evidence="9">Non-catalytic component of the RNA exosome complex which has 3'-&gt;5' exoribonuclease activity and participates in a multitude of cellular RNA processing and degradation events.</text>
</comment>
<dbReference type="InterPro" id="IPR050080">
    <property type="entry name" value="RNase_PH"/>
</dbReference>
<comment type="similarity">
    <text evidence="3">Belongs to the RNase PH family.</text>
</comment>
<dbReference type="GO" id="GO:0003723">
    <property type="term" value="F:RNA binding"/>
    <property type="evidence" value="ECO:0007669"/>
    <property type="project" value="UniProtKB-KW"/>
</dbReference>
<feature type="domain" description="Exoribonuclease phosphorolytic" evidence="14">
    <location>
        <begin position="44"/>
        <end position="172"/>
    </location>
</feature>
<keyword evidence="4" id="KW-0963">Cytoplasm</keyword>
<dbReference type="InterPro" id="IPR001247">
    <property type="entry name" value="ExoRNase_PH_dom1"/>
</dbReference>
<keyword evidence="16" id="KW-1185">Reference proteome</keyword>
<comment type="caution">
    <text evidence="15">The sequence shown here is derived from an EMBL/GenBank/DDBJ whole genome shotgun (WGS) entry which is preliminary data.</text>
</comment>
<sequence>MPLDSRRICGPESTQSPHIFTVNKDIKSDILLNGERKDGRKLDQIRPLFLRPGLISQAKGSAYIEQNHTKVICAVYGPREVMRKEDFSMKGQLTCEFKFATFSCKKKRQHQQDAEEKDLSVQLLEALEPAVQLDKFPKAQVNVYITVLQNDGIALAASITCASLALADAGIEMYDIVVGSSARIHGDVMLVDPSEEEEYRSQDCKDVNEGKVVIGLMPSINQISALTSKGEIDFETISQAIKTCIQTCQKVYPVLQNALVNSVKTKT</sequence>
<evidence type="ECO:0000256" key="3">
    <source>
        <dbReference type="ARBA" id="ARBA00006678"/>
    </source>
</evidence>
<evidence type="ECO:0000256" key="9">
    <source>
        <dbReference type="ARBA" id="ARBA00058393"/>
    </source>
</evidence>
<evidence type="ECO:0000256" key="5">
    <source>
        <dbReference type="ARBA" id="ARBA00022552"/>
    </source>
</evidence>
<evidence type="ECO:0000256" key="2">
    <source>
        <dbReference type="ARBA" id="ARBA00004604"/>
    </source>
</evidence>
<comment type="subunit">
    <text evidence="10">Component of the RNA exosome complex.</text>
</comment>
<dbReference type="InterPro" id="IPR027408">
    <property type="entry name" value="PNPase/RNase_PH_dom_sf"/>
</dbReference>
<evidence type="ECO:0000313" key="16">
    <source>
        <dbReference type="Proteomes" id="UP001347796"/>
    </source>
</evidence>
<dbReference type="PANTHER" id="PTHR11953">
    <property type="entry name" value="EXOSOME COMPLEX COMPONENT"/>
    <property type="match status" value="1"/>
</dbReference>
<evidence type="ECO:0000256" key="1">
    <source>
        <dbReference type="ARBA" id="ARBA00004496"/>
    </source>
</evidence>
<keyword evidence="5" id="KW-0698">rRNA processing</keyword>
<evidence type="ECO:0000256" key="11">
    <source>
        <dbReference type="ARBA" id="ARBA00067159"/>
    </source>
</evidence>
<protein>
    <recommendedName>
        <fullName evidence="11">Exosome complex component MTR3</fullName>
    </recommendedName>
    <alternativeName>
        <fullName evidence="13">Exosome component 6</fullName>
    </alternativeName>
    <alternativeName>
        <fullName evidence="12">mRNA transport regulator 3 homolog</fullName>
    </alternativeName>
</protein>
<dbReference type="GO" id="GO:0034475">
    <property type="term" value="P:U4 snRNA 3'-end processing"/>
    <property type="evidence" value="ECO:0007669"/>
    <property type="project" value="TreeGrafter"/>
</dbReference>
<keyword evidence="7" id="KW-0694">RNA-binding</keyword>
<name>A0AAN8GCT2_PATCE</name>
<dbReference type="EMBL" id="JAZGQO010000018">
    <property type="protein sequence ID" value="KAK6167636.1"/>
    <property type="molecule type" value="Genomic_DNA"/>
</dbReference>
<organism evidence="15 16">
    <name type="scientific">Patella caerulea</name>
    <name type="common">Rayed Mediterranean limpet</name>
    <dbReference type="NCBI Taxonomy" id="87958"/>
    <lineage>
        <taxon>Eukaryota</taxon>
        <taxon>Metazoa</taxon>
        <taxon>Spiralia</taxon>
        <taxon>Lophotrochozoa</taxon>
        <taxon>Mollusca</taxon>
        <taxon>Gastropoda</taxon>
        <taxon>Patellogastropoda</taxon>
        <taxon>Patelloidea</taxon>
        <taxon>Patellidae</taxon>
        <taxon>Patella</taxon>
    </lineage>
</organism>
<dbReference type="Pfam" id="PF01138">
    <property type="entry name" value="RNase_PH"/>
    <property type="match status" value="1"/>
</dbReference>
<dbReference type="InterPro" id="IPR020568">
    <property type="entry name" value="Ribosomal_Su5_D2-typ_SF"/>
</dbReference>
<evidence type="ECO:0000313" key="15">
    <source>
        <dbReference type="EMBL" id="KAK6167636.1"/>
    </source>
</evidence>
<keyword evidence="6" id="KW-0271">Exosome</keyword>
<dbReference type="SUPFAM" id="SSF55666">
    <property type="entry name" value="Ribonuclease PH domain 2-like"/>
    <property type="match status" value="1"/>
</dbReference>
<dbReference type="FunFam" id="3.30.230.70:FF:000035">
    <property type="entry name" value="Exosome complex component MTR3"/>
    <property type="match status" value="1"/>
</dbReference>
<dbReference type="PANTHER" id="PTHR11953:SF2">
    <property type="entry name" value="EXOSOME COMPLEX COMPONENT MTR3"/>
    <property type="match status" value="1"/>
</dbReference>
<evidence type="ECO:0000259" key="14">
    <source>
        <dbReference type="Pfam" id="PF01138"/>
    </source>
</evidence>
<evidence type="ECO:0000256" key="6">
    <source>
        <dbReference type="ARBA" id="ARBA00022835"/>
    </source>
</evidence>
<dbReference type="InterPro" id="IPR036345">
    <property type="entry name" value="ExoRNase_PH_dom2_sf"/>
</dbReference>
<proteinExistence type="inferred from homology"/>
<evidence type="ECO:0000256" key="10">
    <source>
        <dbReference type="ARBA" id="ARBA00062379"/>
    </source>
</evidence>
<dbReference type="GO" id="GO:0071051">
    <property type="term" value="P:poly(A)-dependent snoRNA 3'-end processing"/>
    <property type="evidence" value="ECO:0007669"/>
    <property type="project" value="TreeGrafter"/>
</dbReference>
<dbReference type="GO" id="GO:0000176">
    <property type="term" value="C:nuclear exosome (RNase complex)"/>
    <property type="evidence" value="ECO:0007669"/>
    <property type="project" value="TreeGrafter"/>
</dbReference>
<evidence type="ECO:0000256" key="7">
    <source>
        <dbReference type="ARBA" id="ARBA00022884"/>
    </source>
</evidence>
<dbReference type="GO" id="GO:0071028">
    <property type="term" value="P:nuclear mRNA surveillance"/>
    <property type="evidence" value="ECO:0007669"/>
    <property type="project" value="TreeGrafter"/>
</dbReference>